<proteinExistence type="predicted"/>
<comment type="caution">
    <text evidence="3">The sequence shown here is derived from an EMBL/GenBank/DDBJ whole genome shotgun (WGS) entry which is preliminary data.</text>
</comment>
<dbReference type="PANTHER" id="PTHR46328:SF43">
    <property type="entry name" value="FAR1 DOMAIN-CONTAINING PROTEIN"/>
    <property type="match status" value="1"/>
</dbReference>
<feature type="non-terminal residue" evidence="3">
    <location>
        <position position="463"/>
    </location>
</feature>
<feature type="region of interest" description="Disordered" evidence="1">
    <location>
        <begin position="390"/>
        <end position="412"/>
    </location>
</feature>
<protein>
    <recommendedName>
        <fullName evidence="2">FAR1 domain-containing protein</fullName>
    </recommendedName>
</protein>
<dbReference type="Pfam" id="PF03101">
    <property type="entry name" value="FAR1"/>
    <property type="match status" value="1"/>
</dbReference>
<feature type="region of interest" description="Disordered" evidence="1">
    <location>
        <begin position="192"/>
        <end position="224"/>
    </location>
</feature>
<feature type="domain" description="FAR1" evidence="2">
    <location>
        <begin position="149"/>
        <end position="251"/>
    </location>
</feature>
<dbReference type="Proteomes" id="UP001141552">
    <property type="component" value="Unassembled WGS sequence"/>
</dbReference>
<feature type="compositionally biased region" description="Basic residues" evidence="1">
    <location>
        <begin position="398"/>
        <end position="410"/>
    </location>
</feature>
<evidence type="ECO:0000313" key="4">
    <source>
        <dbReference type="Proteomes" id="UP001141552"/>
    </source>
</evidence>
<accession>A0A9Q0JM64</accession>
<evidence type="ECO:0000259" key="2">
    <source>
        <dbReference type="Pfam" id="PF03101"/>
    </source>
</evidence>
<dbReference type="AlphaFoldDB" id="A0A9Q0JM64"/>
<keyword evidence="4" id="KW-1185">Reference proteome</keyword>
<dbReference type="PANTHER" id="PTHR46328">
    <property type="entry name" value="FAR-RED IMPAIRED RESPONSIVE (FAR1) FAMILY PROTEIN-RELATED"/>
    <property type="match status" value="1"/>
</dbReference>
<name>A0A9Q0JM64_9ROSI</name>
<sequence length="463" mass="52738">DRAHENSLIWYDDGKEAKLSLGKDRQQQICLVKDSFGVAPSESNPRVQGGVMCHWRDGEVVIMDIDLRLPSGEQDKEEDEPNGIENVLVEEKLHNGDVETGNIDEIADEVRTIESGDVNSPTGIMVFKEDTNLEPLSGMEFESHGAAYSFYQEYARSMGFNTAIQNSRRSKTSREFIDAKFACSRYGTKREYDKSFNRPRARQSKQDPENGTGRRSCSKTDCKASMHVKRRPDGKWVIHSFIKEHNHELLPAQAVSEQTRKMYAAMARQFAEYKNVIGLKNDPKNPFDKGRSYMNTRYILKRWTKDAKSRHLLGVESEQIQSRVQRYNDLCQRALKLSEEASLSQESYNIAFRAIEEASGNCIRVNNSSKSLAEAGTSISHGMLCIEEDSQSRSINKSTKKKNPTKKRKEKLTSRVVTMDNFYGTQQSVPNMVQLNLMAPTRDNYYGNQQTIQGLDRRNPASR</sequence>
<evidence type="ECO:0000256" key="1">
    <source>
        <dbReference type="SAM" id="MobiDB-lite"/>
    </source>
</evidence>
<dbReference type="InterPro" id="IPR004330">
    <property type="entry name" value="FAR1_DNA_bnd_dom"/>
</dbReference>
<gene>
    <name evidence="3" type="ORF">Tsubulata_005159</name>
</gene>
<evidence type="ECO:0000313" key="3">
    <source>
        <dbReference type="EMBL" id="KAJ4846704.1"/>
    </source>
</evidence>
<organism evidence="3 4">
    <name type="scientific">Turnera subulata</name>
    <dbReference type="NCBI Taxonomy" id="218843"/>
    <lineage>
        <taxon>Eukaryota</taxon>
        <taxon>Viridiplantae</taxon>
        <taxon>Streptophyta</taxon>
        <taxon>Embryophyta</taxon>
        <taxon>Tracheophyta</taxon>
        <taxon>Spermatophyta</taxon>
        <taxon>Magnoliopsida</taxon>
        <taxon>eudicotyledons</taxon>
        <taxon>Gunneridae</taxon>
        <taxon>Pentapetalae</taxon>
        <taxon>rosids</taxon>
        <taxon>fabids</taxon>
        <taxon>Malpighiales</taxon>
        <taxon>Passifloraceae</taxon>
        <taxon>Turnera</taxon>
    </lineage>
</organism>
<reference evidence="3" key="2">
    <citation type="journal article" date="2023" name="Plants (Basel)">
        <title>Annotation of the Turnera subulata (Passifloraceae) Draft Genome Reveals the S-Locus Evolved after the Divergence of Turneroideae from Passifloroideae in a Stepwise Manner.</title>
        <authorList>
            <person name="Henning P.M."/>
            <person name="Roalson E.H."/>
            <person name="Mir W."/>
            <person name="McCubbin A.G."/>
            <person name="Shore J.S."/>
        </authorList>
    </citation>
    <scope>NUCLEOTIDE SEQUENCE</scope>
    <source>
        <strain evidence="3">F60SS</strain>
    </source>
</reference>
<dbReference type="EMBL" id="JAKUCV010001361">
    <property type="protein sequence ID" value="KAJ4846704.1"/>
    <property type="molecule type" value="Genomic_DNA"/>
</dbReference>
<reference evidence="3" key="1">
    <citation type="submission" date="2022-02" db="EMBL/GenBank/DDBJ databases">
        <authorList>
            <person name="Henning P.M."/>
            <person name="McCubbin A.G."/>
            <person name="Shore J.S."/>
        </authorList>
    </citation>
    <scope>NUCLEOTIDE SEQUENCE</scope>
    <source>
        <strain evidence="3">F60SS</strain>
        <tissue evidence="3">Leaves</tissue>
    </source>
</reference>
<feature type="non-terminal residue" evidence="3">
    <location>
        <position position="1"/>
    </location>
</feature>
<dbReference type="OrthoDB" id="742364at2759"/>